<accession>A0A068NXL6</accession>
<dbReference type="KEGG" id="fgi:OP10G_4684"/>
<protein>
    <submittedName>
        <fullName evidence="1">Uncharacterized protein</fullName>
    </submittedName>
</protein>
<evidence type="ECO:0000313" key="2">
    <source>
        <dbReference type="Proteomes" id="UP000027982"/>
    </source>
</evidence>
<keyword evidence="2" id="KW-1185">Reference proteome</keyword>
<dbReference type="STRING" id="661478.OP10G_4684"/>
<dbReference type="HOGENOM" id="CLU_448882_0_0_0"/>
<dbReference type="AlphaFoldDB" id="A0A068NXL6"/>
<dbReference type="EMBL" id="CP007139">
    <property type="protein sequence ID" value="AIE88052.1"/>
    <property type="molecule type" value="Genomic_DNA"/>
</dbReference>
<name>A0A068NXL6_FIMGI</name>
<sequence length="608" mass="68276">MPFAFFLPLVILRSPALDVKITLSRTENVAALVKELSDQSGIPLSTSDRKAKEILIVSLKQVTLADAMKRIAWATYGTWQKTRDGYRLIRDTDAEGAAERHFVKWQTQEAATAIERFRTWMLKGQQEKTRHVPTDGYDRLIAKALGSVRPETTITASESPWCAYADEPTPAQYLLKGADELIREFNARVAYPNAGVAAHCVLNCNYQYEKGTARLSFYDAAGRLVASKQANLWLYGPTDPPRPKELADEIPAGMEVPLSEATTFFIRPETRRLYMPTSSYMRQLPEILERTQNPERYEPLATFATDVWLAAANWRGKSLVANIDDVYMYPSWTSGRPKLREAFINAGGYNAEEEAGWLLARPALATPPWRHRIDRASLGTLIRSKPADPVARFRERAAFAGAQSFTPDSFTMSAILAWANAPAPEPFEGWLGARMFGSLSRRQQDGWLAGERIPIASISDASKRALLGLAARAFGENPPNMMKYEATARFPYGLPNDGWLDVTKSSTDEFIVYRKMGDGQFGGGRWPLSMLAGYIAELQRTEPQAVKLTYLVEDSRMNYELNAHFSQTDYAPVTLFQSWYSRYPEKVSLENAPPELLKLIHDAGQKRD</sequence>
<gene>
    <name evidence="1" type="ORF">OP10G_4684</name>
</gene>
<evidence type="ECO:0000313" key="1">
    <source>
        <dbReference type="EMBL" id="AIE88052.1"/>
    </source>
</evidence>
<dbReference type="RefSeq" id="WP_025228078.1">
    <property type="nucleotide sequence ID" value="NZ_CP007139.1"/>
</dbReference>
<organism evidence="1 2">
    <name type="scientific">Fimbriimonas ginsengisoli Gsoil 348</name>
    <dbReference type="NCBI Taxonomy" id="661478"/>
    <lineage>
        <taxon>Bacteria</taxon>
        <taxon>Bacillati</taxon>
        <taxon>Armatimonadota</taxon>
        <taxon>Fimbriimonadia</taxon>
        <taxon>Fimbriimonadales</taxon>
        <taxon>Fimbriimonadaceae</taxon>
        <taxon>Fimbriimonas</taxon>
    </lineage>
</organism>
<dbReference type="Proteomes" id="UP000027982">
    <property type="component" value="Chromosome"/>
</dbReference>
<reference evidence="1 2" key="1">
    <citation type="journal article" date="2014" name="PLoS ONE">
        <title>The first complete genome sequence of the class fimbriimonadia in the phylum armatimonadetes.</title>
        <authorList>
            <person name="Hu Z.Y."/>
            <person name="Wang Y.Z."/>
            <person name="Im W.T."/>
            <person name="Wang S.Y."/>
            <person name="Zhao G.P."/>
            <person name="Zheng H.J."/>
            <person name="Quan Z.X."/>
        </authorList>
    </citation>
    <scope>NUCLEOTIDE SEQUENCE [LARGE SCALE GENOMIC DNA]</scope>
    <source>
        <strain evidence="1">Gsoil 348</strain>
    </source>
</reference>
<proteinExistence type="predicted"/>